<dbReference type="PANTHER" id="PTHR43820:SF4">
    <property type="entry name" value="HIGH-AFFINITY BRANCHED-CHAIN AMINO ACID TRANSPORT ATP-BINDING PROTEIN LIVF"/>
    <property type="match status" value="1"/>
</dbReference>
<dbReference type="PANTHER" id="PTHR43820">
    <property type="entry name" value="HIGH-AFFINITY BRANCHED-CHAIN AMINO ACID TRANSPORT ATP-BINDING PROTEIN LIVF"/>
    <property type="match status" value="1"/>
</dbReference>
<dbReference type="RefSeq" id="WP_168144520.1">
    <property type="nucleotide sequence ID" value="NZ_CP038799.1"/>
</dbReference>
<reference evidence="7 8" key="1">
    <citation type="submission" date="2019-04" db="EMBL/GenBank/DDBJ databases">
        <title>Draft, Whole-Genome Sequence of the Anthracene-degrading Mycobacterium frederiksbergense LB501T, Isolated from a Polycyclic Aromatic Hydrocarbon (PAH)-Contaminated Soil.</title>
        <authorList>
            <person name="Augelletti F."/>
        </authorList>
    </citation>
    <scope>NUCLEOTIDE SEQUENCE [LARGE SCALE GENOMIC DNA]</scope>
    <source>
        <strain evidence="7 8">LB 501T</strain>
    </source>
</reference>
<keyword evidence="2" id="KW-0813">Transport</keyword>
<dbReference type="InterPro" id="IPR030660">
    <property type="entry name" value="ABC_branched_ATPase_LivF/BraG"/>
</dbReference>
<dbReference type="PIRSF" id="PIRSF039137">
    <property type="entry name" value="ABC_branched_ATPase"/>
    <property type="match status" value="1"/>
</dbReference>
<dbReference type="Gene3D" id="3.40.50.300">
    <property type="entry name" value="P-loop containing nucleotide triphosphate hydrolases"/>
    <property type="match status" value="1"/>
</dbReference>
<keyword evidence="4 7" id="KW-0067">ATP-binding</keyword>
<dbReference type="AlphaFoldDB" id="A0A6H0SA39"/>
<keyword evidence="8" id="KW-1185">Reference proteome</keyword>
<name>A0A6H0SA39_9MYCO</name>
<dbReference type="PROSITE" id="PS00211">
    <property type="entry name" value="ABC_TRANSPORTER_1"/>
    <property type="match status" value="1"/>
</dbReference>
<evidence type="ECO:0000256" key="4">
    <source>
        <dbReference type="ARBA" id="ARBA00022840"/>
    </source>
</evidence>
<dbReference type="SUPFAM" id="SSF52540">
    <property type="entry name" value="P-loop containing nucleoside triphosphate hydrolases"/>
    <property type="match status" value="1"/>
</dbReference>
<proteinExistence type="inferred from homology"/>
<evidence type="ECO:0000256" key="5">
    <source>
        <dbReference type="ARBA" id="ARBA00022970"/>
    </source>
</evidence>
<evidence type="ECO:0000256" key="1">
    <source>
        <dbReference type="ARBA" id="ARBA00005417"/>
    </source>
</evidence>
<organism evidence="7 8">
    <name type="scientific">Mycolicibacterium frederiksbergense</name>
    <dbReference type="NCBI Taxonomy" id="117567"/>
    <lineage>
        <taxon>Bacteria</taxon>
        <taxon>Bacillati</taxon>
        <taxon>Actinomycetota</taxon>
        <taxon>Actinomycetes</taxon>
        <taxon>Mycobacteriales</taxon>
        <taxon>Mycobacteriaceae</taxon>
        <taxon>Mycolicibacterium</taxon>
    </lineage>
</organism>
<dbReference type="InterPro" id="IPR017871">
    <property type="entry name" value="ABC_transporter-like_CS"/>
</dbReference>
<feature type="domain" description="ABC transporter" evidence="6">
    <location>
        <begin position="14"/>
        <end position="248"/>
    </location>
</feature>
<sequence length="249" mass="26959">MTNSPEAAERPVLLEVRDIVVHYGRIRALHGVSLVVHEGELVTLLGSNGAGKTTMMRAISGLLPLTSGSVWFDGKDIGKVKAHRRVSDGLIQAPEGRGVFPGMTIIENLEMGCYGRKFASKAEHDEKLDWVLTTFPRLAERRNQVGGTLSGGEQQMLAIGRALMARPKVLLLDEPSMGLAPMVISQIFRIISEINSQGTTVLLVEQNAQQALSRSDRAYILETGEVTRTGVAADLLKDDSIRAAYLGVA</sequence>
<dbReference type="GO" id="GO:0005524">
    <property type="term" value="F:ATP binding"/>
    <property type="evidence" value="ECO:0007669"/>
    <property type="project" value="UniProtKB-KW"/>
</dbReference>
<dbReference type="InterPro" id="IPR027417">
    <property type="entry name" value="P-loop_NTPase"/>
</dbReference>
<accession>A0A6H0SA39</accession>
<dbReference type="InterPro" id="IPR003439">
    <property type="entry name" value="ABC_transporter-like_ATP-bd"/>
</dbReference>
<dbReference type="GO" id="GO:0015658">
    <property type="term" value="F:branched-chain amino acid transmembrane transporter activity"/>
    <property type="evidence" value="ECO:0007669"/>
    <property type="project" value="InterPro"/>
</dbReference>
<evidence type="ECO:0000313" key="8">
    <source>
        <dbReference type="Proteomes" id="UP000501849"/>
    </source>
</evidence>
<dbReference type="CDD" id="cd03224">
    <property type="entry name" value="ABC_TM1139_LivF_branched"/>
    <property type="match status" value="1"/>
</dbReference>
<keyword evidence="5" id="KW-0029">Amino-acid transport</keyword>
<dbReference type="KEGG" id="mfre:EXE63_27305"/>
<dbReference type="PROSITE" id="PS50893">
    <property type="entry name" value="ABC_TRANSPORTER_2"/>
    <property type="match status" value="1"/>
</dbReference>
<evidence type="ECO:0000259" key="6">
    <source>
        <dbReference type="PROSITE" id="PS50893"/>
    </source>
</evidence>
<comment type="similarity">
    <text evidence="1">Belongs to the ABC transporter superfamily.</text>
</comment>
<evidence type="ECO:0000256" key="2">
    <source>
        <dbReference type="ARBA" id="ARBA00022448"/>
    </source>
</evidence>
<keyword evidence="3" id="KW-0547">Nucleotide-binding</keyword>
<dbReference type="GO" id="GO:0015807">
    <property type="term" value="P:L-amino acid transport"/>
    <property type="evidence" value="ECO:0007669"/>
    <property type="project" value="TreeGrafter"/>
</dbReference>
<dbReference type="GO" id="GO:0016887">
    <property type="term" value="F:ATP hydrolysis activity"/>
    <property type="evidence" value="ECO:0007669"/>
    <property type="project" value="InterPro"/>
</dbReference>
<evidence type="ECO:0000256" key="3">
    <source>
        <dbReference type="ARBA" id="ARBA00022741"/>
    </source>
</evidence>
<gene>
    <name evidence="7" type="ORF">EXE63_27305</name>
</gene>
<dbReference type="Pfam" id="PF00005">
    <property type="entry name" value="ABC_tran"/>
    <property type="match status" value="1"/>
</dbReference>
<protein>
    <submittedName>
        <fullName evidence="7">ABC transporter ATP-binding protein</fullName>
    </submittedName>
</protein>
<dbReference type="EMBL" id="CP038799">
    <property type="protein sequence ID" value="QIV84174.1"/>
    <property type="molecule type" value="Genomic_DNA"/>
</dbReference>
<dbReference type="SMART" id="SM00382">
    <property type="entry name" value="AAA"/>
    <property type="match status" value="1"/>
</dbReference>
<dbReference type="Proteomes" id="UP000501849">
    <property type="component" value="Chromosome"/>
</dbReference>
<evidence type="ECO:0000313" key="7">
    <source>
        <dbReference type="EMBL" id="QIV84174.1"/>
    </source>
</evidence>
<dbReference type="InterPro" id="IPR003593">
    <property type="entry name" value="AAA+_ATPase"/>
</dbReference>
<dbReference type="InterPro" id="IPR052156">
    <property type="entry name" value="BCAA_Transport_ATP-bd_LivF"/>
</dbReference>